<dbReference type="Gene3D" id="3.40.50.300">
    <property type="entry name" value="P-loop containing nucleotide triphosphate hydrolases"/>
    <property type="match status" value="1"/>
</dbReference>
<sequence length="266" mass="31139">MLEKKNILLKNLFIKLKKNPPSSIILEGGSNQFRLDVFKILVKILNCSQNGCNICNICKSIDNFECRDIIIFESNETKIENIRELKQVLSNLPNNNYRFICFKEAHDLNINCLNSLLKVLEEPPKNNIFVFLVSQRESLLTTILSRSFVFNLSFYKEKIKIKDEFQSAIKFIYTGKNFFKLNKKEKFSIIEIKNLIKFFQQELILSYLKNNNNSLFLNNISPHQFFKIVNTLNIAQQSLNSKVSPNLVLEWFVVKIFLILHSKDIT</sequence>
<accession>A0A1H0DWH6</accession>
<dbReference type="STRING" id="206665.SAMN04488516_10628"/>
<dbReference type="AlphaFoldDB" id="A0A1H0DWH6"/>
<gene>
    <name evidence="1" type="ORF">SAMN04488516_10628</name>
</gene>
<dbReference type="EMBL" id="FNIN01000006">
    <property type="protein sequence ID" value="SDN74361.1"/>
    <property type="molecule type" value="Genomic_DNA"/>
</dbReference>
<organism evidence="1 2">
    <name type="scientific">Desulfonauticus submarinus</name>
    <dbReference type="NCBI Taxonomy" id="206665"/>
    <lineage>
        <taxon>Bacteria</taxon>
        <taxon>Pseudomonadati</taxon>
        <taxon>Thermodesulfobacteriota</taxon>
        <taxon>Desulfovibrionia</taxon>
        <taxon>Desulfovibrionales</taxon>
        <taxon>Desulfonauticaceae</taxon>
        <taxon>Desulfonauticus</taxon>
    </lineage>
</organism>
<protein>
    <submittedName>
        <fullName evidence="1">DNA polymerase III, delta subunit</fullName>
    </submittedName>
</protein>
<dbReference type="RefSeq" id="WP_092065272.1">
    <property type="nucleotide sequence ID" value="NZ_FNIN01000006.1"/>
</dbReference>
<dbReference type="Pfam" id="PF13177">
    <property type="entry name" value="DNA_pol3_delta2"/>
    <property type="match status" value="1"/>
</dbReference>
<keyword evidence="2" id="KW-1185">Reference proteome</keyword>
<dbReference type="SUPFAM" id="SSF52540">
    <property type="entry name" value="P-loop containing nucleoside triphosphate hydrolases"/>
    <property type="match status" value="1"/>
</dbReference>
<dbReference type="InterPro" id="IPR027417">
    <property type="entry name" value="P-loop_NTPase"/>
</dbReference>
<name>A0A1H0DWH6_9BACT</name>
<dbReference type="OrthoDB" id="9811073at2"/>
<evidence type="ECO:0000313" key="2">
    <source>
        <dbReference type="Proteomes" id="UP000199602"/>
    </source>
</evidence>
<reference evidence="1 2" key="1">
    <citation type="submission" date="2016-10" db="EMBL/GenBank/DDBJ databases">
        <authorList>
            <person name="de Groot N.N."/>
        </authorList>
    </citation>
    <scope>NUCLEOTIDE SEQUENCE [LARGE SCALE GENOMIC DNA]</scope>
    <source>
        <strain evidence="1 2">DSM 15269</strain>
    </source>
</reference>
<proteinExistence type="predicted"/>
<dbReference type="Proteomes" id="UP000199602">
    <property type="component" value="Unassembled WGS sequence"/>
</dbReference>
<evidence type="ECO:0000313" key="1">
    <source>
        <dbReference type="EMBL" id="SDN74361.1"/>
    </source>
</evidence>